<dbReference type="PANTHER" id="PTHR43841">
    <property type="entry name" value="3-HYDROXYACYL-THIOESTER DEHYDRATASE HTDX-RELATED"/>
    <property type="match status" value="1"/>
</dbReference>
<evidence type="ECO:0000256" key="1">
    <source>
        <dbReference type="ARBA" id="ARBA00005254"/>
    </source>
</evidence>
<dbReference type="SUPFAM" id="SSF54637">
    <property type="entry name" value="Thioesterase/thiol ester dehydrase-isomerase"/>
    <property type="match status" value="1"/>
</dbReference>
<dbReference type="Gene3D" id="3.10.129.10">
    <property type="entry name" value="Hotdog Thioesterase"/>
    <property type="match status" value="1"/>
</dbReference>
<dbReference type="PANTHER" id="PTHR43841:SF1">
    <property type="entry name" value="3-HYDROXYACYL-THIOESTER DEHYDRATASE X"/>
    <property type="match status" value="1"/>
</dbReference>
<dbReference type="Pfam" id="PF01575">
    <property type="entry name" value="MaoC_dehydratas"/>
    <property type="match status" value="1"/>
</dbReference>
<feature type="compositionally biased region" description="Basic and acidic residues" evidence="2">
    <location>
        <begin position="224"/>
        <end position="235"/>
    </location>
</feature>
<evidence type="ECO:0000313" key="5">
    <source>
        <dbReference type="Proteomes" id="UP000585836"/>
    </source>
</evidence>
<feature type="compositionally biased region" description="Basic and acidic residues" evidence="2">
    <location>
        <begin position="245"/>
        <end position="256"/>
    </location>
</feature>
<dbReference type="RefSeq" id="WP_225817602.1">
    <property type="nucleotide sequence ID" value="NZ_JACHJK010000004.1"/>
</dbReference>
<comment type="similarity">
    <text evidence="1">Belongs to the enoyl-CoA hydratase/isomerase family.</text>
</comment>
<proteinExistence type="inferred from homology"/>
<feature type="region of interest" description="Disordered" evidence="2">
    <location>
        <begin position="387"/>
        <end position="424"/>
    </location>
</feature>
<protein>
    <recommendedName>
        <fullName evidence="3">MaoC-like domain-containing protein</fullName>
    </recommendedName>
</protein>
<accession>A0A7W9PSQ4</accession>
<feature type="compositionally biased region" description="Basic and acidic residues" evidence="2">
    <location>
        <begin position="203"/>
        <end position="214"/>
    </location>
</feature>
<keyword evidence="5" id="KW-1185">Reference proteome</keyword>
<evidence type="ECO:0000313" key="4">
    <source>
        <dbReference type="EMBL" id="MBB5927155.1"/>
    </source>
</evidence>
<feature type="domain" description="MaoC-like" evidence="3">
    <location>
        <begin position="302"/>
        <end position="370"/>
    </location>
</feature>
<dbReference type="AlphaFoldDB" id="A0A7W9PSQ4"/>
<comment type="caution">
    <text evidence="4">The sequence shown here is derived from an EMBL/GenBank/DDBJ whole genome shotgun (WGS) entry which is preliminary data.</text>
</comment>
<feature type="compositionally biased region" description="Gly residues" evidence="2">
    <location>
        <begin position="268"/>
        <end position="280"/>
    </location>
</feature>
<evidence type="ECO:0000256" key="2">
    <source>
        <dbReference type="SAM" id="MobiDB-lite"/>
    </source>
</evidence>
<sequence length="424" mass="44132">MDTVTLTAAPALGPLLARGALRSPFKRPAPDAAFPRTRLVLSGVRVDLTRLAAYERVCGFPTGELDLPVTYPHVLGFPLAMRLMSGRDFPLPLLGLVHTSIEIVRRAALPADAEYELSVFVEGLAAHRRGTEATVGTCLRLGGDLVWESRSTYLARHGTASAPAPAHPPTRLGRHKPNPHGAPPRTPEDAPPERAASAAERGGGPEDDTRRKDGPTASVTERGGGPEDDTRRKGEPTASVTERGGGPEDDTRRKDGPTASATERGRGPEGGTGGKGGAEYGAGGEGAVGVVVEWGLGGDVGRRYGAASGDRNPIHLHPLTARLFGFPRAIAHGMWTVARCLAAHGTPDATEVRARFQAPVLLPGTVTYSADGNGRFALRGSGGRLHVSGEVRPLSGTGPGSAGVPRGAGQATDPRRNSPSTERS</sequence>
<dbReference type="InterPro" id="IPR002539">
    <property type="entry name" value="MaoC-like_dom"/>
</dbReference>
<evidence type="ECO:0000259" key="3">
    <source>
        <dbReference type="Pfam" id="PF01575"/>
    </source>
</evidence>
<feature type="region of interest" description="Disordered" evidence="2">
    <location>
        <begin position="157"/>
        <end position="280"/>
    </location>
</feature>
<reference evidence="4 5" key="1">
    <citation type="submission" date="2020-08" db="EMBL/GenBank/DDBJ databases">
        <title>Genomic Encyclopedia of Type Strains, Phase III (KMG-III): the genomes of soil and plant-associated and newly described type strains.</title>
        <authorList>
            <person name="Whitman W."/>
        </authorList>
    </citation>
    <scope>NUCLEOTIDE SEQUENCE [LARGE SCALE GENOMIC DNA]</scope>
    <source>
        <strain evidence="4 5">CECT 3313</strain>
    </source>
</reference>
<dbReference type="EMBL" id="JACHJK010000004">
    <property type="protein sequence ID" value="MBB5927155.1"/>
    <property type="molecule type" value="Genomic_DNA"/>
</dbReference>
<gene>
    <name evidence="4" type="ORF">FHS34_002613</name>
</gene>
<organism evidence="4 5">
    <name type="scientific">Streptomyces echinatus</name>
    <dbReference type="NCBI Taxonomy" id="67293"/>
    <lineage>
        <taxon>Bacteria</taxon>
        <taxon>Bacillati</taxon>
        <taxon>Actinomycetota</taxon>
        <taxon>Actinomycetes</taxon>
        <taxon>Kitasatosporales</taxon>
        <taxon>Streptomycetaceae</taxon>
        <taxon>Streptomyces</taxon>
    </lineage>
</organism>
<dbReference type="Proteomes" id="UP000585836">
    <property type="component" value="Unassembled WGS sequence"/>
</dbReference>
<name>A0A7W9PSQ4_9ACTN</name>
<dbReference type="InterPro" id="IPR029069">
    <property type="entry name" value="HotDog_dom_sf"/>
</dbReference>